<sequence>MATENGVLDLSFEAAESLTNDQYRFVVLTTDSPAKVRRPDAQNEIPFGVLQNAPASGGAAVVRRLGVTKLQAGAALTNNTFVRIEYNDAADAGKAVPLVANEGYAVGLVVGSASAEDDLATVDLIPATPGI</sequence>
<keyword evidence="2" id="KW-1185">Reference proteome</keyword>
<accession>A0A1V6M1C4</accession>
<name>A0A1V6M1C4_9BACT</name>
<comment type="caution">
    <text evidence="1">The sequence shown here is derived from an EMBL/GenBank/DDBJ whole genome shotgun (WGS) entry which is preliminary data.</text>
</comment>
<dbReference type="EMBL" id="MJUW02000056">
    <property type="protein sequence ID" value="OQD46136.1"/>
    <property type="molecule type" value="Genomic_DNA"/>
</dbReference>
<evidence type="ECO:0000313" key="1">
    <source>
        <dbReference type="EMBL" id="OQD46136.1"/>
    </source>
</evidence>
<evidence type="ECO:0008006" key="3">
    <source>
        <dbReference type="Google" id="ProtNLM"/>
    </source>
</evidence>
<dbReference type="RefSeq" id="WP_070066680.1">
    <property type="nucleotide sequence ID" value="NZ_MJUW02000056.1"/>
</dbReference>
<dbReference type="Proteomes" id="UP000242219">
    <property type="component" value="Unassembled WGS sequence"/>
</dbReference>
<evidence type="ECO:0000313" key="2">
    <source>
        <dbReference type="Proteomes" id="UP000242219"/>
    </source>
</evidence>
<gene>
    <name evidence="1" type="ORF">BIY37_04765</name>
</gene>
<protein>
    <recommendedName>
        <fullName evidence="3">DUF2190 domain-containing protein</fullName>
    </recommendedName>
</protein>
<organism evidence="1 2">
    <name type="scientific">Candidatus Brocadia sapporoensis</name>
    <dbReference type="NCBI Taxonomy" id="392547"/>
    <lineage>
        <taxon>Bacteria</taxon>
        <taxon>Pseudomonadati</taxon>
        <taxon>Planctomycetota</taxon>
        <taxon>Candidatus Brocadiia</taxon>
        <taxon>Candidatus Brocadiales</taxon>
        <taxon>Candidatus Brocadiaceae</taxon>
        <taxon>Candidatus Brocadia</taxon>
    </lineage>
</organism>
<reference evidence="1 2" key="1">
    <citation type="journal article" date="2016" name="Genome Announc.">
        <title>Draft Genome Sequence of the Anaerobic Ammonium-Oxidizing Bacterium 'Candidatus Brocadia sp. 40'.</title>
        <authorList>
            <person name="Ali M."/>
            <person name="Haroon M.F."/>
            <person name="Narita Y."/>
            <person name="Zhang L."/>
            <person name="Rangel Shaw D."/>
            <person name="Okabe S."/>
            <person name="Saikaly P.E."/>
        </authorList>
    </citation>
    <scope>NUCLEOTIDE SEQUENCE [LARGE SCALE GENOMIC DNA]</scope>
    <source>
        <strain evidence="1 2">40</strain>
    </source>
</reference>
<proteinExistence type="predicted"/>
<dbReference type="AlphaFoldDB" id="A0A1V6M1C4"/>